<proteinExistence type="predicted"/>
<dbReference type="Pfam" id="PF08774">
    <property type="entry name" value="VRR_NUC"/>
    <property type="match status" value="1"/>
</dbReference>
<dbReference type="InterPro" id="IPR014883">
    <property type="entry name" value="VRR_NUC"/>
</dbReference>
<dbReference type="EMBL" id="CP042306">
    <property type="protein sequence ID" value="QDZ07474.1"/>
    <property type="molecule type" value="Genomic_DNA"/>
</dbReference>
<evidence type="ECO:0000256" key="1">
    <source>
        <dbReference type="ARBA" id="ARBA00001946"/>
    </source>
</evidence>
<evidence type="ECO:0000259" key="4">
    <source>
        <dbReference type="SMART" id="SM00990"/>
    </source>
</evidence>
<evidence type="ECO:0000256" key="3">
    <source>
        <dbReference type="ARBA" id="ARBA00022801"/>
    </source>
</evidence>
<evidence type="ECO:0000313" key="6">
    <source>
        <dbReference type="Proteomes" id="UP000315673"/>
    </source>
</evidence>
<dbReference type="SMART" id="SM00990">
    <property type="entry name" value="VRR_NUC"/>
    <property type="match status" value="1"/>
</dbReference>
<dbReference type="Gene3D" id="3.40.1350.10">
    <property type="match status" value="1"/>
</dbReference>
<evidence type="ECO:0000256" key="2">
    <source>
        <dbReference type="ARBA" id="ARBA00022722"/>
    </source>
</evidence>
<dbReference type="GO" id="GO:0016788">
    <property type="term" value="F:hydrolase activity, acting on ester bonds"/>
    <property type="evidence" value="ECO:0007669"/>
    <property type="project" value="InterPro"/>
</dbReference>
<evidence type="ECO:0000313" key="5">
    <source>
        <dbReference type="EMBL" id="QDZ07474.1"/>
    </source>
</evidence>
<dbReference type="GO" id="GO:0004518">
    <property type="term" value="F:nuclease activity"/>
    <property type="evidence" value="ECO:0007669"/>
    <property type="project" value="UniProtKB-KW"/>
</dbReference>
<keyword evidence="6" id="KW-1185">Reference proteome</keyword>
<dbReference type="KEGG" id="spai:FPZ24_08250"/>
<dbReference type="OrthoDB" id="7595707at2"/>
<reference evidence="5 6" key="1">
    <citation type="submission" date="2019-07" db="EMBL/GenBank/DDBJ databases">
        <title>Full genome sequence of Sphingomonas sp. 4R-6-7(HKS19).</title>
        <authorList>
            <person name="Im W.-T."/>
        </authorList>
    </citation>
    <scope>NUCLEOTIDE SEQUENCE [LARGE SCALE GENOMIC DNA]</scope>
    <source>
        <strain evidence="5 6">HKS19</strain>
    </source>
</reference>
<dbReference type="Proteomes" id="UP000315673">
    <property type="component" value="Chromosome"/>
</dbReference>
<dbReference type="GO" id="GO:0003676">
    <property type="term" value="F:nucleic acid binding"/>
    <property type="evidence" value="ECO:0007669"/>
    <property type="project" value="InterPro"/>
</dbReference>
<dbReference type="AlphaFoldDB" id="A0A5B8LIP3"/>
<name>A0A5B8LIP3_9SPHN</name>
<dbReference type="InterPro" id="IPR011856">
    <property type="entry name" value="tRNA_endonuc-like_dom_sf"/>
</dbReference>
<accession>A0A5B8LIP3</accession>
<gene>
    <name evidence="5" type="ORF">FPZ24_08250</name>
</gene>
<comment type="cofactor">
    <cofactor evidence="1">
        <name>Mg(2+)</name>
        <dbReference type="ChEBI" id="CHEBI:18420"/>
    </cofactor>
</comment>
<sequence>MTPLFHIDPPSVADAGDELSIQVGIRKALKARAPTVAFVAVPNGAQRTAWASIKAKQEGLASGFPDAIVLWSGGYAFPEIKNRTGTLSEQQHVWLNYLTKGDHPCGVFRSVATCLRWLAGLGAPIDLEGLA</sequence>
<protein>
    <submittedName>
        <fullName evidence="5">VRR-NUC domain-containing protein</fullName>
    </submittedName>
</protein>
<dbReference type="RefSeq" id="WP_146570955.1">
    <property type="nucleotide sequence ID" value="NZ_CP042306.1"/>
</dbReference>
<keyword evidence="2" id="KW-0540">Nuclease</keyword>
<keyword evidence="3" id="KW-0378">Hydrolase</keyword>
<organism evidence="5 6">
    <name type="scientific">Sphingomonas panacisoli</name>
    <dbReference type="NCBI Taxonomy" id="1813879"/>
    <lineage>
        <taxon>Bacteria</taxon>
        <taxon>Pseudomonadati</taxon>
        <taxon>Pseudomonadota</taxon>
        <taxon>Alphaproteobacteria</taxon>
        <taxon>Sphingomonadales</taxon>
        <taxon>Sphingomonadaceae</taxon>
        <taxon>Sphingomonas</taxon>
    </lineage>
</organism>
<feature type="domain" description="VRR-NUC" evidence="4">
    <location>
        <begin position="29"/>
        <end position="112"/>
    </location>
</feature>